<reference evidence="2 3" key="1">
    <citation type="submission" date="2022-06" db="EMBL/GenBank/DDBJ databases">
        <title>Paraconexibacter antarcticus.</title>
        <authorList>
            <person name="Kim C.S."/>
        </authorList>
    </citation>
    <scope>NUCLEOTIDE SEQUENCE [LARGE SCALE GENOMIC DNA]</scope>
    <source>
        <strain evidence="2 3">02-257</strain>
    </source>
</reference>
<evidence type="ECO:0000313" key="2">
    <source>
        <dbReference type="EMBL" id="UTI65601.1"/>
    </source>
</evidence>
<dbReference type="EMBL" id="CP098502">
    <property type="protein sequence ID" value="UTI65601.1"/>
    <property type="molecule type" value="Genomic_DNA"/>
</dbReference>
<proteinExistence type="predicted"/>
<feature type="compositionally biased region" description="Pro residues" evidence="1">
    <location>
        <begin position="66"/>
        <end position="81"/>
    </location>
</feature>
<name>A0ABY5DUA5_9ACTN</name>
<evidence type="ECO:0000256" key="1">
    <source>
        <dbReference type="SAM" id="MobiDB-lite"/>
    </source>
</evidence>
<feature type="compositionally biased region" description="Low complexity" evidence="1">
    <location>
        <begin position="82"/>
        <end position="100"/>
    </location>
</feature>
<dbReference type="RefSeq" id="WP_254572280.1">
    <property type="nucleotide sequence ID" value="NZ_CP098502.1"/>
</dbReference>
<evidence type="ECO:0008006" key="4">
    <source>
        <dbReference type="Google" id="ProtNLM"/>
    </source>
</evidence>
<feature type="compositionally biased region" description="Low complexity" evidence="1">
    <location>
        <begin position="37"/>
        <end position="57"/>
    </location>
</feature>
<evidence type="ECO:0000313" key="3">
    <source>
        <dbReference type="Proteomes" id="UP001056035"/>
    </source>
</evidence>
<sequence length="292" mass="30109">MTQWGSLSYGKPKPVKIPGFSTTGSVGIGSSLLPAVQAAPAAPAASPQQLAQSYAQANDQLVAASAPPPDPAPQAPAPLPPDASGGTAATQVAYQQQAQAPSIDSNTAAQQAQAAFNANQTRERLARDSGQDKLNYEEALRRLTDNQTISSRNQENAAHKAGLFFTGTGAADADQIRTNYTRQRADALQGYENREFSRQQELNAANQQLVGSQAAAGIAGAGGGSSSTKMSADGSMSPGYLDNPVTAAAQAAADKYNADDRAGLHAVTQADIDRDLAFRQALIAKSQQLAGG</sequence>
<organism evidence="2 3">
    <name type="scientific">Paraconexibacter antarcticus</name>
    <dbReference type="NCBI Taxonomy" id="2949664"/>
    <lineage>
        <taxon>Bacteria</taxon>
        <taxon>Bacillati</taxon>
        <taxon>Actinomycetota</taxon>
        <taxon>Thermoleophilia</taxon>
        <taxon>Solirubrobacterales</taxon>
        <taxon>Paraconexibacteraceae</taxon>
        <taxon>Paraconexibacter</taxon>
    </lineage>
</organism>
<dbReference type="Proteomes" id="UP001056035">
    <property type="component" value="Chromosome"/>
</dbReference>
<gene>
    <name evidence="2" type="ORF">NBH00_05170</name>
</gene>
<protein>
    <recommendedName>
        <fullName evidence="4">SprA family protein</fullName>
    </recommendedName>
</protein>
<keyword evidence="3" id="KW-1185">Reference proteome</keyword>
<accession>A0ABY5DUA5</accession>
<feature type="region of interest" description="Disordered" evidence="1">
    <location>
        <begin position="1"/>
        <end position="21"/>
    </location>
</feature>
<feature type="region of interest" description="Disordered" evidence="1">
    <location>
        <begin position="37"/>
        <end position="108"/>
    </location>
</feature>